<dbReference type="PANTHER" id="PTHR31286:SF99">
    <property type="entry name" value="DUF4283 DOMAIN-CONTAINING PROTEIN"/>
    <property type="match status" value="1"/>
</dbReference>
<dbReference type="Pfam" id="PF14111">
    <property type="entry name" value="DUF4283"/>
    <property type="match status" value="1"/>
</dbReference>
<proteinExistence type="predicted"/>
<evidence type="ECO:0000313" key="4">
    <source>
        <dbReference type="Proteomes" id="UP000554482"/>
    </source>
</evidence>
<keyword evidence="4" id="KW-1185">Reference proteome</keyword>
<feature type="region of interest" description="Disordered" evidence="1">
    <location>
        <begin position="346"/>
        <end position="368"/>
    </location>
</feature>
<feature type="compositionally biased region" description="Acidic residues" evidence="1">
    <location>
        <begin position="346"/>
        <end position="362"/>
    </location>
</feature>
<sequence length="406" mass="45262">MIDSMAKQPWSDLFRSSGSKLLDTSLEHYVPTFVDGIAEVPSEIISDGVAEWSEVVVGFFVDKRLPFKLIKDSLTKLWKLKGIFKMTSDKELFYFNFSDEEDRKNVVECGPVFIAGRFDETTFKKERLEFARVCVEIPSDHQFASSIKLNMGERLISIGVEYPWKPPCCSICACFGHKTSKCVKAPARVWVAKETQQGNCDSSYERGVASNTNVGAGMELALVVVEEEVTPIVVDMAMLIPSKGKEIVVHNKFDLLQDEENLEVVHEGNASNEIGEVDTVNVVVDGDYVTCPEGGVLVANEVEMVVVETPLTQEEVTPIVHDEDGIESYIETEIQQFENDNKQFLEDSETSEDGAESDDTIEPEFFKDHIQPKMSVTKAKRAARGKSVVTSISAATELESRLTWSN</sequence>
<dbReference type="EMBL" id="JABWDY010039320">
    <property type="protein sequence ID" value="KAF5179007.1"/>
    <property type="molecule type" value="Genomic_DNA"/>
</dbReference>
<feature type="domain" description="DUF4283" evidence="2">
    <location>
        <begin position="50"/>
        <end position="117"/>
    </location>
</feature>
<comment type="caution">
    <text evidence="3">The sequence shown here is derived from an EMBL/GenBank/DDBJ whole genome shotgun (WGS) entry which is preliminary data.</text>
</comment>
<evidence type="ECO:0000313" key="3">
    <source>
        <dbReference type="EMBL" id="KAF5179007.1"/>
    </source>
</evidence>
<name>A0A7J6V2G7_THATH</name>
<gene>
    <name evidence="3" type="ORF">FRX31_031406</name>
</gene>
<dbReference type="InterPro" id="IPR025558">
    <property type="entry name" value="DUF4283"/>
</dbReference>
<evidence type="ECO:0000259" key="2">
    <source>
        <dbReference type="Pfam" id="PF14111"/>
    </source>
</evidence>
<accession>A0A7J6V2G7</accession>
<protein>
    <recommendedName>
        <fullName evidence="2">DUF4283 domain-containing protein</fullName>
    </recommendedName>
</protein>
<dbReference type="Proteomes" id="UP000554482">
    <property type="component" value="Unassembled WGS sequence"/>
</dbReference>
<dbReference type="InterPro" id="IPR040256">
    <property type="entry name" value="At4g02000-like"/>
</dbReference>
<evidence type="ECO:0000256" key="1">
    <source>
        <dbReference type="SAM" id="MobiDB-lite"/>
    </source>
</evidence>
<reference evidence="3 4" key="1">
    <citation type="submission" date="2020-06" db="EMBL/GenBank/DDBJ databases">
        <title>Transcriptomic and genomic resources for Thalictrum thalictroides and T. hernandezii: Facilitating candidate gene discovery in an emerging model plant lineage.</title>
        <authorList>
            <person name="Arias T."/>
            <person name="Riano-Pachon D.M."/>
            <person name="Di Stilio V.S."/>
        </authorList>
    </citation>
    <scope>NUCLEOTIDE SEQUENCE [LARGE SCALE GENOMIC DNA]</scope>
    <source>
        <strain evidence="4">cv. WT478/WT964</strain>
        <tissue evidence="3">Leaves</tissue>
    </source>
</reference>
<dbReference type="AlphaFoldDB" id="A0A7J6V2G7"/>
<organism evidence="3 4">
    <name type="scientific">Thalictrum thalictroides</name>
    <name type="common">Rue-anemone</name>
    <name type="synonym">Anemone thalictroides</name>
    <dbReference type="NCBI Taxonomy" id="46969"/>
    <lineage>
        <taxon>Eukaryota</taxon>
        <taxon>Viridiplantae</taxon>
        <taxon>Streptophyta</taxon>
        <taxon>Embryophyta</taxon>
        <taxon>Tracheophyta</taxon>
        <taxon>Spermatophyta</taxon>
        <taxon>Magnoliopsida</taxon>
        <taxon>Ranunculales</taxon>
        <taxon>Ranunculaceae</taxon>
        <taxon>Thalictroideae</taxon>
        <taxon>Thalictrum</taxon>
    </lineage>
</organism>
<dbReference type="PANTHER" id="PTHR31286">
    <property type="entry name" value="GLYCINE-RICH CELL WALL STRUCTURAL PROTEIN 1.8-LIKE"/>
    <property type="match status" value="1"/>
</dbReference>